<organism evidence="2">
    <name type="scientific">marine sediment metagenome</name>
    <dbReference type="NCBI Taxonomy" id="412755"/>
    <lineage>
        <taxon>unclassified sequences</taxon>
        <taxon>metagenomes</taxon>
        <taxon>ecological metagenomes</taxon>
    </lineage>
</organism>
<dbReference type="EMBL" id="BARS01047682">
    <property type="protein sequence ID" value="GAG29040.1"/>
    <property type="molecule type" value="Genomic_DNA"/>
</dbReference>
<keyword evidence="1" id="KW-1133">Transmembrane helix</keyword>
<keyword evidence="1" id="KW-0472">Membrane</keyword>
<evidence type="ECO:0000256" key="1">
    <source>
        <dbReference type="SAM" id="Phobius"/>
    </source>
</evidence>
<name>X0WEH3_9ZZZZ</name>
<accession>X0WEH3</accession>
<dbReference type="AlphaFoldDB" id="X0WEH3"/>
<protein>
    <submittedName>
        <fullName evidence="2">Uncharacterized protein</fullName>
    </submittedName>
</protein>
<keyword evidence="1" id="KW-0812">Transmembrane</keyword>
<feature type="transmembrane region" description="Helical" evidence="1">
    <location>
        <begin position="7"/>
        <end position="31"/>
    </location>
</feature>
<evidence type="ECO:0000313" key="2">
    <source>
        <dbReference type="EMBL" id="GAG29040.1"/>
    </source>
</evidence>
<comment type="caution">
    <text evidence="2">The sequence shown here is derived from an EMBL/GenBank/DDBJ whole genome shotgun (WGS) entry which is preliminary data.</text>
</comment>
<gene>
    <name evidence="2" type="ORF">S01H1_71594</name>
</gene>
<reference evidence="2" key="1">
    <citation type="journal article" date="2014" name="Front. Microbiol.">
        <title>High frequency of phylogenetically diverse reductive dehalogenase-homologous genes in deep subseafloor sedimentary metagenomes.</title>
        <authorList>
            <person name="Kawai M."/>
            <person name="Futagami T."/>
            <person name="Toyoda A."/>
            <person name="Takaki Y."/>
            <person name="Nishi S."/>
            <person name="Hori S."/>
            <person name="Arai W."/>
            <person name="Tsubouchi T."/>
            <person name="Morono Y."/>
            <person name="Uchiyama I."/>
            <person name="Ito T."/>
            <person name="Fujiyama A."/>
            <person name="Inagaki F."/>
            <person name="Takami H."/>
        </authorList>
    </citation>
    <scope>NUCLEOTIDE SEQUENCE</scope>
    <source>
        <strain evidence="2">Expedition CK06-06</strain>
    </source>
</reference>
<sequence>MKIFKTLAFYFIFIILVFLFWLVLAIITVLMGEATGVKPTIVILGIFSTKLAWRMAWKLTKKTRGGRND</sequence>
<feature type="transmembrane region" description="Helical" evidence="1">
    <location>
        <begin position="37"/>
        <end position="57"/>
    </location>
</feature>
<proteinExistence type="predicted"/>